<dbReference type="Proteomes" id="UP000199594">
    <property type="component" value="Unassembled WGS sequence"/>
</dbReference>
<dbReference type="EMBL" id="FPAQ01000010">
    <property type="protein sequence ID" value="SFT60937.1"/>
    <property type="molecule type" value="Genomic_DNA"/>
</dbReference>
<dbReference type="InterPro" id="IPR010352">
    <property type="entry name" value="DUF945"/>
</dbReference>
<evidence type="ECO:0000313" key="1">
    <source>
        <dbReference type="EMBL" id="SFT60937.1"/>
    </source>
</evidence>
<dbReference type="Pfam" id="PF06097">
    <property type="entry name" value="DUF945"/>
    <property type="match status" value="1"/>
</dbReference>
<organism evidence="1 2">
    <name type="scientific">Halomonas saccharevitans</name>
    <dbReference type="NCBI Taxonomy" id="416872"/>
    <lineage>
        <taxon>Bacteria</taxon>
        <taxon>Pseudomonadati</taxon>
        <taxon>Pseudomonadota</taxon>
        <taxon>Gammaproteobacteria</taxon>
        <taxon>Oceanospirillales</taxon>
        <taxon>Halomonadaceae</taxon>
        <taxon>Halomonas</taxon>
    </lineage>
</organism>
<proteinExistence type="predicted"/>
<accession>A0A1I6ZE44</accession>
<sequence length="416" mass="46241">MMRKERLIVPVVVGLALAWALAQAIASLLFERELARALEDLAARGDLLVERSDVERGWLESSGTLHLTPRFGRAWHLALPYEARHGVINTRIDGTLKPYVGADGRRLFGDLLPSSAPRWQARYHTLGATLRGRLKLAPFIVSQQERALEFRGGEVTFSGVYGDWRLQADLAPWRLSDGSTTLETGPITLESRYAYTEDAYHFTQQDLLKVAGLAWRQPDLALDASGLVLHSRTTLDEAELRIRSELTLDRLMAADEVLLNGRLAVELSRINADALRRVLATLRDEAARGETDRGGRALLARLEPDLLGLLADSPRLDLHAVDLDSPMLGLDARGDGALFFDAEALEALDPTALDEPEEQARWRERLYGDATWDQVPPVVALWLGLPLATDDLAIDVVRGRVRINGRPLSPILERRQ</sequence>
<dbReference type="AlphaFoldDB" id="A0A1I6ZE44"/>
<evidence type="ECO:0000313" key="2">
    <source>
        <dbReference type="Proteomes" id="UP000199594"/>
    </source>
</evidence>
<name>A0A1I6ZE44_9GAMM</name>
<protein>
    <submittedName>
        <fullName evidence="1">Uncharacterized conserved protein YdgA, DUF945 family</fullName>
    </submittedName>
</protein>
<reference evidence="1 2" key="1">
    <citation type="submission" date="2016-10" db="EMBL/GenBank/DDBJ databases">
        <authorList>
            <person name="de Groot N.N."/>
        </authorList>
    </citation>
    <scope>NUCLEOTIDE SEQUENCE [LARGE SCALE GENOMIC DNA]</scope>
    <source>
        <strain evidence="1 2">CGMCC 1.6493</strain>
    </source>
</reference>
<gene>
    <name evidence="1" type="ORF">SAMN04487956_11064</name>
</gene>